<comment type="caution">
    <text evidence="3">The sequence shown here is derived from an EMBL/GenBank/DDBJ whole genome shotgun (WGS) entry which is preliminary data.</text>
</comment>
<keyword evidence="1" id="KW-1133">Transmembrane helix</keyword>
<dbReference type="InterPro" id="IPR011043">
    <property type="entry name" value="Gal_Oxase/kelch_b-propeller"/>
</dbReference>
<feature type="chain" id="PRO_5046284196" description="LPXTG cell wall anchor domain-containing protein" evidence="2">
    <location>
        <begin position="23"/>
        <end position="447"/>
    </location>
</feature>
<accession>A0ABW8T048</accession>
<evidence type="ECO:0000313" key="3">
    <source>
        <dbReference type="EMBL" id="MFL0206903.1"/>
    </source>
</evidence>
<organism evidence="3 4">
    <name type="scientific">Aquirufa novilacunae</name>
    <dbReference type="NCBI Taxonomy" id="3139305"/>
    <lineage>
        <taxon>Bacteria</taxon>
        <taxon>Pseudomonadati</taxon>
        <taxon>Bacteroidota</taxon>
        <taxon>Cytophagia</taxon>
        <taxon>Cytophagales</taxon>
        <taxon>Flectobacillaceae</taxon>
        <taxon>Aquirufa</taxon>
    </lineage>
</organism>
<feature type="transmembrane region" description="Helical" evidence="1">
    <location>
        <begin position="323"/>
        <end position="341"/>
    </location>
</feature>
<reference evidence="3 4" key="1">
    <citation type="submission" date="2024-07" db="EMBL/GenBank/DDBJ databases">
        <authorList>
            <person name="Pitt A."/>
            <person name="Hahn M.W."/>
        </authorList>
    </citation>
    <scope>NUCLEOTIDE SEQUENCE [LARGE SCALE GENOMIC DNA]</scope>
    <source>
        <strain evidence="3 4">2-AUSEE-184A6</strain>
    </source>
</reference>
<evidence type="ECO:0000256" key="2">
    <source>
        <dbReference type="SAM" id="SignalP"/>
    </source>
</evidence>
<feature type="signal peptide" evidence="2">
    <location>
        <begin position="1"/>
        <end position="22"/>
    </location>
</feature>
<name>A0ABW8T048_9BACT</name>
<dbReference type="EMBL" id="JBEWZG010000003">
    <property type="protein sequence ID" value="MFL0206903.1"/>
    <property type="molecule type" value="Genomic_DNA"/>
</dbReference>
<evidence type="ECO:0008006" key="5">
    <source>
        <dbReference type="Google" id="ProtNLM"/>
    </source>
</evidence>
<gene>
    <name evidence="3" type="ORF">V7S74_09125</name>
</gene>
<keyword evidence="1" id="KW-0472">Membrane</keyword>
<keyword evidence="1" id="KW-0812">Transmembrane</keyword>
<keyword evidence="2" id="KW-0732">Signal</keyword>
<sequence length="447" mass="52388">MNKLFSFVCVITLLLISAKGIADSKNLHWISDYQSKLRKRINLDDLSFEAEIRTNEWVKLGQVMIQPDELAELVRKFNNADPLPRPNQIIRFVVQGTGLIYDFNEKQKKLTRIDKTIHSGHNFNSHRFYRDNILYSIGGEGFWSYNKRITYFDEQNSKEWEILRPKNEGPEVISDGYQGYSKQADVFFSGGSTKKNFLENEEINQTPTLFKFDFKLKMWIKLGEINFPHSMNAQKIIFWNGTHFVQLERDKVYFLNPEENTIHVYSDNTTYFEDAGYHYVSQDTVIYYSAQNNGNLRLIPVNSLLKKSKFVGKFYSESTSTNTYLLILAFLFLGVFILILIRKKRKKSIKLDDLEHKLLAHLLQSKGQIISTIDLNELLDCSTKSQENQRRIRYLILNQINQKIENHFNINNAIERTPSEEDKRIFNYHLKPGIEGIIEKAVKLHKN</sequence>
<protein>
    <recommendedName>
        <fullName evidence="5">LPXTG cell wall anchor domain-containing protein</fullName>
    </recommendedName>
</protein>
<dbReference type="RefSeq" id="WP_406778449.1">
    <property type="nucleotide sequence ID" value="NZ_JBEWZG010000003.1"/>
</dbReference>
<dbReference type="SUPFAM" id="SSF50965">
    <property type="entry name" value="Galactose oxidase, central domain"/>
    <property type="match status" value="1"/>
</dbReference>
<evidence type="ECO:0000256" key="1">
    <source>
        <dbReference type="SAM" id="Phobius"/>
    </source>
</evidence>
<dbReference type="Proteomes" id="UP001623559">
    <property type="component" value="Unassembled WGS sequence"/>
</dbReference>
<evidence type="ECO:0000313" key="4">
    <source>
        <dbReference type="Proteomes" id="UP001623559"/>
    </source>
</evidence>
<proteinExistence type="predicted"/>